<feature type="transmembrane region" description="Helical" evidence="7">
    <location>
        <begin position="250"/>
        <end position="272"/>
    </location>
</feature>
<feature type="transmembrane region" description="Helical" evidence="7">
    <location>
        <begin position="131"/>
        <end position="151"/>
    </location>
</feature>
<proteinExistence type="inferred from homology"/>
<feature type="region of interest" description="Disordered" evidence="6">
    <location>
        <begin position="311"/>
        <end position="334"/>
    </location>
</feature>
<dbReference type="Proteomes" id="UP001172155">
    <property type="component" value="Unassembled WGS sequence"/>
</dbReference>
<dbReference type="AlphaFoldDB" id="A0AA40K8T4"/>
<comment type="caution">
    <text evidence="9">The sequence shown here is derived from an EMBL/GenBank/DDBJ whole genome shotgun (WGS) entry which is preliminary data.</text>
</comment>
<keyword evidence="2 7" id="KW-0812">Transmembrane</keyword>
<gene>
    <name evidence="9" type="ORF">B0T18DRAFT_323398</name>
</gene>
<evidence type="ECO:0000256" key="7">
    <source>
        <dbReference type="SAM" id="Phobius"/>
    </source>
</evidence>
<protein>
    <recommendedName>
        <fullName evidence="8">Rhodopsin domain-containing protein</fullName>
    </recommendedName>
</protein>
<keyword evidence="3 7" id="KW-1133">Transmembrane helix</keyword>
<feature type="domain" description="Rhodopsin" evidence="8">
    <location>
        <begin position="37"/>
        <end position="277"/>
    </location>
</feature>
<dbReference type="GO" id="GO:0016020">
    <property type="term" value="C:membrane"/>
    <property type="evidence" value="ECO:0007669"/>
    <property type="project" value="UniProtKB-SubCell"/>
</dbReference>
<evidence type="ECO:0000256" key="4">
    <source>
        <dbReference type="ARBA" id="ARBA00023136"/>
    </source>
</evidence>
<keyword evidence="4 7" id="KW-0472">Membrane</keyword>
<dbReference type="PANTHER" id="PTHR33048:SF96">
    <property type="entry name" value="INTEGRAL MEMBRANE PROTEIN"/>
    <property type="match status" value="1"/>
</dbReference>
<dbReference type="Pfam" id="PF20684">
    <property type="entry name" value="Fung_rhodopsin"/>
    <property type="match status" value="1"/>
</dbReference>
<dbReference type="EMBL" id="JAUKUD010000003">
    <property type="protein sequence ID" value="KAK0750166.1"/>
    <property type="molecule type" value="Genomic_DNA"/>
</dbReference>
<feature type="region of interest" description="Disordered" evidence="6">
    <location>
        <begin position="347"/>
        <end position="370"/>
    </location>
</feature>
<sequence>MASGTPEEPLPPDENMGPTIVIVTVTLTVLIVITTSLRLYTRWGLRILGWDDYTIAITAVLAVTRTAIQAVQARRGNGRHQVYIGRDDYIYNNMLGFYTQIFLFASSCLLKVSICLLLLRIKDTRGLKILLYTAMAGLFVTNFGCIIILLAQCSPVETYWKETGGVCWAPKIRIYAFYVTIGKSHRAMYNLVTDLLCSLLPLAAVWKVRIPLRTKMLISGLMSMGFLATGFGVARALSLRLRTNDMSWTYAVASLWSSLELFIGIIATNIALSRSIYRFLRYGKQSGPQPHSQQSSSGTYLRSTSAYRKYRSHASTDTKSHPSARSTSPGEGSDIWLQSRTQKILYHPSVEDSADMESRPGCKQGHVSST</sequence>
<accession>A0AA40K8T4</accession>
<dbReference type="InterPro" id="IPR052337">
    <property type="entry name" value="SAT4-like"/>
</dbReference>
<evidence type="ECO:0000259" key="8">
    <source>
        <dbReference type="Pfam" id="PF20684"/>
    </source>
</evidence>
<evidence type="ECO:0000256" key="2">
    <source>
        <dbReference type="ARBA" id="ARBA00022692"/>
    </source>
</evidence>
<evidence type="ECO:0000256" key="1">
    <source>
        <dbReference type="ARBA" id="ARBA00004141"/>
    </source>
</evidence>
<dbReference type="PANTHER" id="PTHR33048">
    <property type="entry name" value="PTH11-LIKE INTEGRAL MEMBRANE PROTEIN (AFU_ORTHOLOGUE AFUA_5G11245)"/>
    <property type="match status" value="1"/>
</dbReference>
<feature type="transmembrane region" description="Helical" evidence="7">
    <location>
        <begin position="97"/>
        <end position="119"/>
    </location>
</feature>
<feature type="transmembrane region" description="Helical" evidence="7">
    <location>
        <begin position="218"/>
        <end position="238"/>
    </location>
</feature>
<keyword evidence="10" id="KW-1185">Reference proteome</keyword>
<comment type="subcellular location">
    <subcellularLocation>
        <location evidence="1">Membrane</location>
        <topology evidence="1">Multi-pass membrane protein</topology>
    </subcellularLocation>
</comment>
<evidence type="ECO:0000256" key="6">
    <source>
        <dbReference type="SAM" id="MobiDB-lite"/>
    </source>
</evidence>
<feature type="transmembrane region" description="Helical" evidence="7">
    <location>
        <begin position="20"/>
        <end position="41"/>
    </location>
</feature>
<comment type="similarity">
    <text evidence="5">Belongs to the SAT4 family.</text>
</comment>
<evidence type="ECO:0000313" key="10">
    <source>
        <dbReference type="Proteomes" id="UP001172155"/>
    </source>
</evidence>
<feature type="compositionally biased region" description="Polar residues" evidence="6">
    <location>
        <begin position="321"/>
        <end position="334"/>
    </location>
</feature>
<dbReference type="InterPro" id="IPR049326">
    <property type="entry name" value="Rhodopsin_dom_fungi"/>
</dbReference>
<evidence type="ECO:0000256" key="3">
    <source>
        <dbReference type="ARBA" id="ARBA00022989"/>
    </source>
</evidence>
<evidence type="ECO:0000313" key="9">
    <source>
        <dbReference type="EMBL" id="KAK0750166.1"/>
    </source>
</evidence>
<reference evidence="9" key="1">
    <citation type="submission" date="2023-06" db="EMBL/GenBank/DDBJ databases">
        <title>Genome-scale phylogeny and comparative genomics of the fungal order Sordariales.</title>
        <authorList>
            <consortium name="Lawrence Berkeley National Laboratory"/>
            <person name="Hensen N."/>
            <person name="Bonometti L."/>
            <person name="Westerberg I."/>
            <person name="Brannstrom I.O."/>
            <person name="Guillou S."/>
            <person name="Cros-Aarteil S."/>
            <person name="Calhoun S."/>
            <person name="Haridas S."/>
            <person name="Kuo A."/>
            <person name="Mondo S."/>
            <person name="Pangilinan J."/>
            <person name="Riley R."/>
            <person name="LaButti K."/>
            <person name="Andreopoulos B."/>
            <person name="Lipzen A."/>
            <person name="Chen C."/>
            <person name="Yanf M."/>
            <person name="Daum C."/>
            <person name="Ng V."/>
            <person name="Clum A."/>
            <person name="Steindorff A."/>
            <person name="Ohm R."/>
            <person name="Martin F."/>
            <person name="Silar P."/>
            <person name="Natvig D."/>
            <person name="Lalanne C."/>
            <person name="Gautier V."/>
            <person name="Ament-velasquez S.L."/>
            <person name="Kruys A."/>
            <person name="Hutchinson M.I."/>
            <person name="Powell A.J."/>
            <person name="Barry K."/>
            <person name="Miller A.N."/>
            <person name="Grigoriev I.V."/>
            <person name="Debuchy R."/>
            <person name="Gladieux P."/>
            <person name="Thoren M.H."/>
            <person name="Johannesson H."/>
        </authorList>
    </citation>
    <scope>NUCLEOTIDE SEQUENCE</scope>
    <source>
        <strain evidence="9">SMH3187-1</strain>
    </source>
</reference>
<evidence type="ECO:0000256" key="5">
    <source>
        <dbReference type="ARBA" id="ARBA00038359"/>
    </source>
</evidence>
<organism evidence="9 10">
    <name type="scientific">Schizothecium vesticola</name>
    <dbReference type="NCBI Taxonomy" id="314040"/>
    <lineage>
        <taxon>Eukaryota</taxon>
        <taxon>Fungi</taxon>
        <taxon>Dikarya</taxon>
        <taxon>Ascomycota</taxon>
        <taxon>Pezizomycotina</taxon>
        <taxon>Sordariomycetes</taxon>
        <taxon>Sordariomycetidae</taxon>
        <taxon>Sordariales</taxon>
        <taxon>Schizotheciaceae</taxon>
        <taxon>Schizothecium</taxon>
    </lineage>
</organism>
<name>A0AA40K8T4_9PEZI</name>